<dbReference type="EMBL" id="CP063982">
    <property type="protein sequence ID" value="UOD49552.1"/>
    <property type="molecule type" value="Genomic_DNA"/>
</dbReference>
<dbReference type="Proteomes" id="UP000831607">
    <property type="component" value="Chromosome"/>
</dbReference>
<keyword evidence="2" id="KW-1185">Reference proteome</keyword>
<name>A0ABY4AKF9_9BURK</name>
<evidence type="ECO:0000313" key="2">
    <source>
        <dbReference type="Proteomes" id="UP000831607"/>
    </source>
</evidence>
<accession>A0ABY4AKF9</accession>
<proteinExistence type="predicted"/>
<protein>
    <submittedName>
        <fullName evidence="1">Tad domain-containing protein</fullName>
    </submittedName>
</protein>
<dbReference type="RefSeq" id="WP_243477780.1">
    <property type="nucleotide sequence ID" value="NZ_CP063982.1"/>
</dbReference>
<organism evidence="1 2">
    <name type="scientific">Orrella daihaiensis</name>
    <dbReference type="NCBI Taxonomy" id="2782176"/>
    <lineage>
        <taxon>Bacteria</taxon>
        <taxon>Pseudomonadati</taxon>
        <taxon>Pseudomonadota</taxon>
        <taxon>Betaproteobacteria</taxon>
        <taxon>Burkholderiales</taxon>
        <taxon>Alcaligenaceae</taxon>
        <taxon>Orrella</taxon>
    </lineage>
</organism>
<reference evidence="1 2" key="1">
    <citation type="submission" date="2020-11" db="EMBL/GenBank/DDBJ databases">
        <title>Algicoccus daihaiensis sp.nov., isolated from Daihai Lake in Inner Mongolia.</title>
        <authorList>
            <person name="Kai J."/>
        </authorList>
    </citation>
    <scope>NUCLEOTIDE SEQUENCE [LARGE SCALE GENOMIC DNA]</scope>
    <source>
        <strain evidence="2">f23</strain>
    </source>
</reference>
<evidence type="ECO:0000313" key="1">
    <source>
        <dbReference type="EMBL" id="UOD49552.1"/>
    </source>
</evidence>
<gene>
    <name evidence="1" type="ORF">DHf2319_08705</name>
</gene>
<sequence length="194" mass="21766">MSNSTANSRSLRGSAMVQWCIAALPLLLLGSMAIEVSHWHTTRQRLALSVQRATEAAALRHGTIDALAQQLKKNLPKDLDFPVKVCITDPVNALMADFIDKHLSRSLGVAVIRHNHVLEQHRQSISRGRRNGLGPRSQKTIFEANQLNVQVTVRYRALSPWVRKLIDPVTIRLDHLAIMQSHRQRPGRPCSTIN</sequence>